<protein>
    <submittedName>
        <fullName evidence="1">Uncharacterized protein</fullName>
    </submittedName>
</protein>
<name>A0ACC3B6H3_9EURO</name>
<reference evidence="1 2" key="1">
    <citation type="journal article" date="2023" name="ACS Omega">
        <title>Identification of the Neoaspergillic Acid Biosynthesis Gene Cluster by Establishing an In Vitro CRISPR-Ribonucleoprotein Genetic System in Aspergillus melleus.</title>
        <authorList>
            <person name="Yuan B."/>
            <person name="Grau M.F."/>
            <person name="Murata R.M."/>
            <person name="Torok T."/>
            <person name="Venkateswaran K."/>
            <person name="Stajich J.E."/>
            <person name="Wang C.C.C."/>
        </authorList>
    </citation>
    <scope>NUCLEOTIDE SEQUENCE [LARGE SCALE GENOMIC DNA]</scope>
    <source>
        <strain evidence="1 2">IMV 1140</strain>
    </source>
</reference>
<organism evidence="1 2">
    <name type="scientific">Aspergillus melleus</name>
    <dbReference type="NCBI Taxonomy" id="138277"/>
    <lineage>
        <taxon>Eukaryota</taxon>
        <taxon>Fungi</taxon>
        <taxon>Dikarya</taxon>
        <taxon>Ascomycota</taxon>
        <taxon>Pezizomycotina</taxon>
        <taxon>Eurotiomycetes</taxon>
        <taxon>Eurotiomycetidae</taxon>
        <taxon>Eurotiales</taxon>
        <taxon>Aspergillaceae</taxon>
        <taxon>Aspergillus</taxon>
        <taxon>Aspergillus subgen. Circumdati</taxon>
    </lineage>
</organism>
<dbReference type="Proteomes" id="UP001177260">
    <property type="component" value="Unassembled WGS sequence"/>
</dbReference>
<proteinExistence type="predicted"/>
<evidence type="ECO:0000313" key="2">
    <source>
        <dbReference type="Proteomes" id="UP001177260"/>
    </source>
</evidence>
<gene>
    <name evidence="1" type="ORF">N8T08_003817</name>
</gene>
<comment type="caution">
    <text evidence="1">The sequence shown here is derived from an EMBL/GenBank/DDBJ whole genome shotgun (WGS) entry which is preliminary data.</text>
</comment>
<accession>A0ACC3B6H3</accession>
<evidence type="ECO:0000313" key="1">
    <source>
        <dbReference type="EMBL" id="KAK1145871.1"/>
    </source>
</evidence>
<dbReference type="EMBL" id="JAOPJF010000021">
    <property type="protein sequence ID" value="KAK1145871.1"/>
    <property type="molecule type" value="Genomic_DNA"/>
</dbReference>
<keyword evidence="2" id="KW-1185">Reference proteome</keyword>
<sequence length="465" mass="52341">MWINGSLIPPYCGTRRWKLLDDAEIEPLLDKYETLIREWASEYAVELGNGVDGDEVMSEQEKRSVMDSLGSYCSPHTPMLIDADFKEEENPLLEMDMTPDIPPKGSSDNPADDTSDVKSDSVLDDLEENALDEATVKSQEVRVERHTDLGPASAPNTPSGNLSQGSLSNSSDATPANPSNIPSSPPEATASSCDAPPLSAPKRKRPNPPDLSILLVECLLSKCLYENIIQDPFYYLVKAGDTEVDSVPTTFGRDFYNVWQKLMRASRVKAQRIRMEMTQLLNGFDIWDQCHDISIGTQSRNLRRQALERLIASLLGSSSAIHPLLRPLNDPKQSEYRLKRLLHVFREVAEIAIWMYTQESYFLFTDNIATLGSFDGQITGREECLELGYKEAEDTMRPHRFTRRDYPEGVLNGRIPVLMIRPVLKRVFVDSWTSCALNDRPGKVVSRAVVCLGRDEPLEVNRTKW</sequence>